<feature type="domain" description="Cyclic nucleotide-binding" evidence="2">
    <location>
        <begin position="162"/>
        <end position="253"/>
    </location>
</feature>
<dbReference type="EMBL" id="JAZGQO010000010">
    <property type="protein sequence ID" value="KAK6176783.1"/>
    <property type="molecule type" value="Genomic_DNA"/>
</dbReference>
<name>A0AAN8JMC7_PATCE</name>
<feature type="compositionally biased region" description="Polar residues" evidence="1">
    <location>
        <begin position="659"/>
        <end position="674"/>
    </location>
</feature>
<feature type="region of interest" description="Disordered" evidence="1">
    <location>
        <begin position="651"/>
        <end position="719"/>
    </location>
</feature>
<dbReference type="SMART" id="SM00100">
    <property type="entry name" value="cNMP"/>
    <property type="match status" value="1"/>
</dbReference>
<dbReference type="InterPro" id="IPR000595">
    <property type="entry name" value="cNMP-bd_dom"/>
</dbReference>
<protein>
    <recommendedName>
        <fullName evidence="2">Cyclic nucleotide-binding domain-containing protein</fullName>
    </recommendedName>
</protein>
<feature type="compositionally biased region" description="Basic and acidic residues" evidence="1">
    <location>
        <begin position="689"/>
        <end position="707"/>
    </location>
</feature>
<dbReference type="InterPro" id="IPR018490">
    <property type="entry name" value="cNMP-bd_dom_sf"/>
</dbReference>
<evidence type="ECO:0000313" key="4">
    <source>
        <dbReference type="Proteomes" id="UP001347796"/>
    </source>
</evidence>
<feature type="region of interest" description="Disordered" evidence="1">
    <location>
        <begin position="800"/>
        <end position="835"/>
    </location>
</feature>
<dbReference type="Proteomes" id="UP001347796">
    <property type="component" value="Unassembled WGS sequence"/>
</dbReference>
<evidence type="ECO:0000313" key="3">
    <source>
        <dbReference type="EMBL" id="KAK6176783.1"/>
    </source>
</evidence>
<dbReference type="AlphaFoldDB" id="A0AAN8JMC7"/>
<accession>A0AAN8JMC7</accession>
<dbReference type="PROSITE" id="PS50042">
    <property type="entry name" value="CNMP_BINDING_3"/>
    <property type="match status" value="2"/>
</dbReference>
<dbReference type="Gene3D" id="2.60.120.10">
    <property type="entry name" value="Jelly Rolls"/>
    <property type="match status" value="2"/>
</dbReference>
<feature type="compositionally biased region" description="Low complexity" evidence="1">
    <location>
        <begin position="801"/>
        <end position="811"/>
    </location>
</feature>
<comment type="caution">
    <text evidence="3">The sequence shown here is derived from an EMBL/GenBank/DDBJ whole genome shotgun (WGS) entry which is preliminary data.</text>
</comment>
<feature type="domain" description="Cyclic nucleotide-binding" evidence="2">
    <location>
        <begin position="259"/>
        <end position="361"/>
    </location>
</feature>
<organism evidence="3 4">
    <name type="scientific">Patella caerulea</name>
    <name type="common">Rayed Mediterranean limpet</name>
    <dbReference type="NCBI Taxonomy" id="87958"/>
    <lineage>
        <taxon>Eukaryota</taxon>
        <taxon>Metazoa</taxon>
        <taxon>Spiralia</taxon>
        <taxon>Lophotrochozoa</taxon>
        <taxon>Mollusca</taxon>
        <taxon>Gastropoda</taxon>
        <taxon>Patellogastropoda</taxon>
        <taxon>Patelloidea</taxon>
        <taxon>Patellidae</taxon>
        <taxon>Patella</taxon>
    </lineage>
</organism>
<keyword evidence="4" id="KW-1185">Reference proteome</keyword>
<reference evidence="3 4" key="1">
    <citation type="submission" date="2024-01" db="EMBL/GenBank/DDBJ databases">
        <title>The genome of the rayed Mediterranean limpet Patella caerulea (Linnaeus, 1758).</title>
        <authorList>
            <person name="Anh-Thu Weber A."/>
            <person name="Halstead-Nussloch G."/>
        </authorList>
    </citation>
    <scope>NUCLEOTIDE SEQUENCE [LARGE SCALE GENOMIC DNA]</scope>
    <source>
        <strain evidence="3">AATW-2023a</strain>
        <tissue evidence="3">Whole specimen</tissue>
    </source>
</reference>
<dbReference type="InterPro" id="IPR014710">
    <property type="entry name" value="RmlC-like_jellyroll"/>
</dbReference>
<dbReference type="Pfam" id="PF00027">
    <property type="entry name" value="cNMP_binding"/>
    <property type="match status" value="2"/>
</dbReference>
<proteinExistence type="predicted"/>
<feature type="region of interest" description="Disordered" evidence="1">
    <location>
        <begin position="750"/>
        <end position="787"/>
    </location>
</feature>
<evidence type="ECO:0000259" key="2">
    <source>
        <dbReference type="PROSITE" id="PS50042"/>
    </source>
</evidence>
<evidence type="ECO:0000256" key="1">
    <source>
        <dbReference type="SAM" id="MobiDB-lite"/>
    </source>
</evidence>
<sequence length="864" mass="99043">MEKYVKPWKLPSMKFCNISYKDMTELSEEQKRKMDKIVKAAKETHNFYESFTRHREKEKESDSETLLVFNKRLFTSHTSAVVITNEARKIMARNAADGNEDFSRTLSRTELRAMKSVVDGLKLIHKGQDHVKDALSSVVTYETFNKHEYVTKSADESESSCYYVLNGAVEVTYDMNCGKSRCVYQPNILYNHGTGEYIGLVSPEGAEDDLSPPATIYTREDSQFIRINRNKFHEVVEHIVEVLSQEKRRFLSSNKCKLSIPSEIIEKIIGKLTKQEYPCNKVLIHQGEMSDEMFLIASGRCRLSREITLPDTQKTVKFVVLIHDTGDFFGEECILDRNASYCQAVTTTPTICYKLHRSALEIVQRECLRNLISQSRNEYPDDRELFEKGRNSCVWNSYKHRQIKTSLEEQGKLQYLHVSNSKRVRYKSLSSDNLYRENMYRFMENGGRYKPICRRAQSAVTVNTSKQHELPPRATTVLGTLTSDVGENSFLDVENDGSDVKGSVEKRDEMLTVKFPTEVSTLLERQVPKERLRKIIKKGNTEPDSKELVKLLSENVDLGRQLKMAWEDHEKENTGFTKTGVLATMTTEDIVRKAKALAEKQSTNIHSNEASDDDDDDRWNTVLHEENRNAKIHIAANRYRVAVLKRKMNTLARRKQKESSTNITPNQGTSQDLSKASPPIQFALTRTARSSEENKQIPESSLQRDEMPNINPYQHKTGDRLSLAKEPCVFNSRPTTSSCEARRHRRVSFDNDIKKGPPSPSAGTVHVNLRKNPCSRMNTPVEKNKNPQVTPSVRIEINKDSLTTSSSISSTDYRRRHHSFSSSLTQEKPERPRTCTGVRHRSISCLMNRKYNTELSTSKHILKS</sequence>
<dbReference type="CDD" id="cd00038">
    <property type="entry name" value="CAP_ED"/>
    <property type="match status" value="2"/>
</dbReference>
<dbReference type="PANTHER" id="PTHR23011">
    <property type="entry name" value="CYCLIC NUCLEOTIDE-BINDING DOMAIN CONTAINING PROTEIN"/>
    <property type="match status" value="1"/>
</dbReference>
<dbReference type="PANTHER" id="PTHR23011:SF41">
    <property type="entry name" value="CYCLIC NUCLEOTIDE-BINDING DOMAIN-CONTAINING PROTEIN"/>
    <property type="match status" value="1"/>
</dbReference>
<dbReference type="SUPFAM" id="SSF51206">
    <property type="entry name" value="cAMP-binding domain-like"/>
    <property type="match status" value="2"/>
</dbReference>
<gene>
    <name evidence="3" type="ORF">SNE40_015017</name>
</gene>